<dbReference type="EMBL" id="MU274907">
    <property type="protein sequence ID" value="KAI0090780.1"/>
    <property type="molecule type" value="Genomic_DNA"/>
</dbReference>
<proteinExistence type="predicted"/>
<organism evidence="1 2">
    <name type="scientific">Irpex rosettiformis</name>
    <dbReference type="NCBI Taxonomy" id="378272"/>
    <lineage>
        <taxon>Eukaryota</taxon>
        <taxon>Fungi</taxon>
        <taxon>Dikarya</taxon>
        <taxon>Basidiomycota</taxon>
        <taxon>Agaricomycotina</taxon>
        <taxon>Agaricomycetes</taxon>
        <taxon>Polyporales</taxon>
        <taxon>Irpicaceae</taxon>
        <taxon>Irpex</taxon>
    </lineage>
</organism>
<name>A0ACB8U926_9APHY</name>
<evidence type="ECO:0000313" key="2">
    <source>
        <dbReference type="Proteomes" id="UP001055072"/>
    </source>
</evidence>
<protein>
    <submittedName>
        <fullName evidence="1">Uncharacterized protein</fullName>
    </submittedName>
</protein>
<dbReference type="Proteomes" id="UP001055072">
    <property type="component" value="Unassembled WGS sequence"/>
</dbReference>
<evidence type="ECO:0000313" key="1">
    <source>
        <dbReference type="EMBL" id="KAI0090780.1"/>
    </source>
</evidence>
<comment type="caution">
    <text evidence="1">The sequence shown here is derived from an EMBL/GenBank/DDBJ whole genome shotgun (WGS) entry which is preliminary data.</text>
</comment>
<accession>A0ACB8U926</accession>
<reference evidence="1" key="1">
    <citation type="journal article" date="2021" name="Environ. Microbiol.">
        <title>Gene family expansions and transcriptome signatures uncover fungal adaptations to wood decay.</title>
        <authorList>
            <person name="Hage H."/>
            <person name="Miyauchi S."/>
            <person name="Viragh M."/>
            <person name="Drula E."/>
            <person name="Min B."/>
            <person name="Chaduli D."/>
            <person name="Navarro D."/>
            <person name="Favel A."/>
            <person name="Norest M."/>
            <person name="Lesage-Meessen L."/>
            <person name="Balint B."/>
            <person name="Merenyi Z."/>
            <person name="de Eugenio L."/>
            <person name="Morin E."/>
            <person name="Martinez A.T."/>
            <person name="Baldrian P."/>
            <person name="Stursova M."/>
            <person name="Martinez M.J."/>
            <person name="Novotny C."/>
            <person name="Magnuson J.K."/>
            <person name="Spatafora J.W."/>
            <person name="Maurice S."/>
            <person name="Pangilinan J."/>
            <person name="Andreopoulos W."/>
            <person name="LaButti K."/>
            <person name="Hundley H."/>
            <person name="Na H."/>
            <person name="Kuo A."/>
            <person name="Barry K."/>
            <person name="Lipzen A."/>
            <person name="Henrissat B."/>
            <person name="Riley R."/>
            <person name="Ahrendt S."/>
            <person name="Nagy L.G."/>
            <person name="Grigoriev I.V."/>
            <person name="Martin F."/>
            <person name="Rosso M.N."/>
        </authorList>
    </citation>
    <scope>NUCLEOTIDE SEQUENCE</scope>
    <source>
        <strain evidence="1">CBS 384.51</strain>
    </source>
</reference>
<gene>
    <name evidence="1" type="ORF">BDY19DRAFT_937431</name>
</gene>
<sequence>MSDIGPQPSDGELLVYLAALYAKQPTLGAEKIHKQLLEDNPSWRGKVGLKRVKQVRKDNGLLCTAAGAPASNISYPNELPSVLNVRSVYGSPGASNARAIPPNDFATIENLLNLRAAQGSEAFLAQNSMHTAALKAGRPYGAGWYAVLQDGEEEYVHEKVVWVNTAAKEEDVRAIQAAVTMLERGKAEALLGNIAGVYLVFKGVWSALQEMDEVKQGNVKVTERSLAKQLKNEYGIDVMPFMREAERNPSSPAGRQLTALIMSMVSSNLTSR</sequence>
<keyword evidence="2" id="KW-1185">Reference proteome</keyword>